<accession>A0A149UQ52</accession>
<evidence type="ECO:0000313" key="2">
    <source>
        <dbReference type="Proteomes" id="UP000075377"/>
    </source>
</evidence>
<dbReference type="AlphaFoldDB" id="A0A149UQ52"/>
<gene>
    <name evidence="1" type="ORF">AD951_03745</name>
</gene>
<dbReference type="EMBL" id="LHZX01000245">
    <property type="protein sequence ID" value="KXV70129.1"/>
    <property type="molecule type" value="Genomic_DNA"/>
</dbReference>
<dbReference type="SUPFAM" id="SSF48452">
    <property type="entry name" value="TPR-like"/>
    <property type="match status" value="1"/>
</dbReference>
<dbReference type="SMART" id="SM00028">
    <property type="entry name" value="TPR"/>
    <property type="match status" value="3"/>
</dbReference>
<dbReference type="RefSeq" id="WP_061499444.1">
    <property type="nucleotide sequence ID" value="NZ_LHZX01000245.1"/>
</dbReference>
<protein>
    <submittedName>
        <fullName evidence="1">Uncharacterized protein</fullName>
    </submittedName>
</protein>
<dbReference type="Gene3D" id="1.25.40.10">
    <property type="entry name" value="Tetratricopeptide repeat domain"/>
    <property type="match status" value="2"/>
</dbReference>
<sequence>MMKSNKRSIPARIKEALERSMADDVTLRAGAVASLRTMRDTPGVGIGVRQKIDHALVQALQMVGDYHGALELLDTLEPAKRPRDAIMRKYWRARSLERLGQFDEAVTAFEAVIPELREHAPDFYHFCLIEFGRAYAAAGRSKDAIEIYRESIAIFETLGDNEEHLQRARSGIGVQLLRSEDPAEVSEGEALLYETSDAKALVGDLEGLTNNFSTLSLHYADQGRWERAIAFARRDLKITRLIGDEHQLCATLGNLATIYIRTLQLSSARRCLDEAEAIGRRLDQNHTIQMVAGNRLAAQAAGREAGTRGMPVGEGAPCACGNGKTFKECCGRADFEPDTPLINFDETPNSEGLIFTNTHPLGSNRRVDMILSQEPKDRFSWTTIEGHDGWYSVSELPDVANYHLKAARNLATTAALTSRFDEPLAACVLSVCGAEAFINTLCFFIGDTARATGAHPTSVLGKAAALIGEPLAYQRGTELTLKWAAVAEALAGADWIEQSAWRAFTILVSTRNELVHFKAADFEQVSPAPKHAHEILRRLPSEIQLRAVPHSWPARLLTASFAQWCVGTVDCLIDSLKAGYAKASYHREVPPETDAPDR</sequence>
<dbReference type="PATRIC" id="fig|178901.14.peg.3157"/>
<dbReference type="InterPro" id="IPR019734">
    <property type="entry name" value="TPR_rpt"/>
</dbReference>
<organism evidence="1 2">
    <name type="scientific">Acetobacter malorum</name>
    <dbReference type="NCBI Taxonomy" id="178901"/>
    <lineage>
        <taxon>Bacteria</taxon>
        <taxon>Pseudomonadati</taxon>
        <taxon>Pseudomonadota</taxon>
        <taxon>Alphaproteobacteria</taxon>
        <taxon>Acetobacterales</taxon>
        <taxon>Acetobacteraceae</taxon>
        <taxon>Acetobacter</taxon>
    </lineage>
</organism>
<proteinExistence type="predicted"/>
<dbReference type="OrthoDB" id="1551443at2"/>
<comment type="caution">
    <text evidence="1">The sequence shown here is derived from an EMBL/GenBank/DDBJ whole genome shotgun (WGS) entry which is preliminary data.</text>
</comment>
<evidence type="ECO:0000313" key="1">
    <source>
        <dbReference type="EMBL" id="KXV70129.1"/>
    </source>
</evidence>
<dbReference type="InterPro" id="IPR011990">
    <property type="entry name" value="TPR-like_helical_dom_sf"/>
</dbReference>
<dbReference type="Proteomes" id="UP000075377">
    <property type="component" value="Unassembled WGS sequence"/>
</dbReference>
<name>A0A149UQ52_9PROT</name>
<reference evidence="1 2" key="1">
    <citation type="submission" date="2015-06" db="EMBL/GenBank/DDBJ databases">
        <title>Improved classification and identification of acetic acid bacteria using matrix-assisted laser desorption/ionization time-of-flight mass spectrometry; Gluconobacter nephelii and Gluconobacter uchimurae are later heterotypic synonyms of Gluconobacter japonicus and Gluconobacter oxydans, respectively.</title>
        <authorList>
            <person name="Li L."/>
            <person name="Cleenwerck I."/>
            <person name="De Vuyst L."/>
            <person name="Vandamme P."/>
        </authorList>
    </citation>
    <scope>NUCLEOTIDE SEQUENCE [LARGE SCALE GENOMIC DNA]</scope>
    <source>
        <strain evidence="1 2">LMG 1699</strain>
    </source>
</reference>